<accession>A0A0N1FKU4</accession>
<reference evidence="5 6" key="1">
    <citation type="submission" date="2015-07" db="EMBL/GenBank/DDBJ databases">
        <title>Draft Genome Sequence of Komagataeibacter intermedius Strain AF2, Isolated from Kombucha Tea.</title>
        <authorList>
            <person name="Santos R.A."/>
            <person name="Berretta A.A."/>
            <person name="Barud H.S."/>
            <person name="Ribeiro S.J."/>
            <person name="Gonzalez-Garcia L.N."/>
            <person name="Zucchi T.D."/>
            <person name="Goldman G.H."/>
            <person name="Riano-Pachon D.M."/>
        </authorList>
    </citation>
    <scope>NUCLEOTIDE SEQUENCE [LARGE SCALE GENOMIC DNA]</scope>
    <source>
        <strain evidence="5 6">AF2</strain>
    </source>
</reference>
<dbReference type="NCBIfam" id="NF005711">
    <property type="entry name" value="PRK07523.1"/>
    <property type="match status" value="1"/>
</dbReference>
<dbReference type="FunFam" id="3.40.50.720:FF:000084">
    <property type="entry name" value="Short-chain dehydrogenase reductase"/>
    <property type="match status" value="1"/>
</dbReference>
<dbReference type="InterPro" id="IPR002347">
    <property type="entry name" value="SDR_fam"/>
</dbReference>
<evidence type="ECO:0000256" key="3">
    <source>
        <dbReference type="RuleBase" id="RU000363"/>
    </source>
</evidence>
<dbReference type="InterPro" id="IPR020904">
    <property type="entry name" value="Sc_DH/Rdtase_CS"/>
</dbReference>
<dbReference type="AlphaFoldDB" id="A0A0N1FKU4"/>
<keyword evidence="2" id="KW-0560">Oxidoreductase</keyword>
<dbReference type="Proteomes" id="UP000031553">
    <property type="component" value="Unassembled WGS sequence"/>
</dbReference>
<dbReference type="Gene3D" id="3.40.50.720">
    <property type="entry name" value="NAD(P)-binding Rossmann-like Domain"/>
    <property type="match status" value="1"/>
</dbReference>
<name>A0A0N1FKU4_9PROT</name>
<dbReference type="PANTHER" id="PTHR42760:SF5">
    <property type="entry name" value="2-DEHYDRO-3-DEOXY-D-GLUCONATE 5-DEHYDROGENASE"/>
    <property type="match status" value="1"/>
</dbReference>
<comment type="caution">
    <text evidence="5">The sequence shown here is derived from an EMBL/GenBank/DDBJ whole genome shotgun (WGS) entry which is preliminary data.</text>
</comment>
<dbReference type="EMBL" id="JUFX02000192">
    <property type="protein sequence ID" value="KPH86775.1"/>
    <property type="molecule type" value="Genomic_DNA"/>
</dbReference>
<gene>
    <name evidence="5" type="ORF">GLUCOINTEAF2_0200694</name>
</gene>
<dbReference type="CDD" id="cd05347">
    <property type="entry name" value="Ga5DH-like_SDR_c"/>
    <property type="match status" value="1"/>
</dbReference>
<dbReference type="GO" id="GO:0016616">
    <property type="term" value="F:oxidoreductase activity, acting on the CH-OH group of donors, NAD or NADP as acceptor"/>
    <property type="evidence" value="ECO:0007669"/>
    <property type="project" value="TreeGrafter"/>
</dbReference>
<evidence type="ECO:0000259" key="4">
    <source>
        <dbReference type="SMART" id="SM00822"/>
    </source>
</evidence>
<dbReference type="InterPro" id="IPR057326">
    <property type="entry name" value="KR_dom"/>
</dbReference>
<evidence type="ECO:0000313" key="5">
    <source>
        <dbReference type="EMBL" id="KPH86775.1"/>
    </source>
</evidence>
<dbReference type="SUPFAM" id="SSF51735">
    <property type="entry name" value="NAD(P)-binding Rossmann-fold domains"/>
    <property type="match status" value="1"/>
</dbReference>
<comment type="similarity">
    <text evidence="1 3">Belongs to the short-chain dehydrogenases/reductases (SDR) family.</text>
</comment>
<organism evidence="5 6">
    <name type="scientific">Komagataeibacter intermedius AF2</name>
    <dbReference type="NCBI Taxonomy" id="1458464"/>
    <lineage>
        <taxon>Bacteria</taxon>
        <taxon>Pseudomonadati</taxon>
        <taxon>Pseudomonadota</taxon>
        <taxon>Alphaproteobacteria</taxon>
        <taxon>Acetobacterales</taxon>
        <taxon>Acetobacteraceae</taxon>
        <taxon>Komagataeibacter</taxon>
    </lineage>
</organism>
<evidence type="ECO:0000256" key="1">
    <source>
        <dbReference type="ARBA" id="ARBA00006484"/>
    </source>
</evidence>
<dbReference type="PROSITE" id="PS00061">
    <property type="entry name" value="ADH_SHORT"/>
    <property type="match status" value="1"/>
</dbReference>
<feature type="domain" description="Ketoreductase" evidence="4">
    <location>
        <begin position="152"/>
        <end position="291"/>
    </location>
</feature>
<dbReference type="Pfam" id="PF00106">
    <property type="entry name" value="adh_short"/>
    <property type="match status" value="1"/>
</dbReference>
<evidence type="ECO:0000313" key="6">
    <source>
        <dbReference type="Proteomes" id="UP000031553"/>
    </source>
</evidence>
<dbReference type="InterPro" id="IPR036291">
    <property type="entry name" value="NAD(P)-bd_dom_sf"/>
</dbReference>
<protein>
    <submittedName>
        <fullName evidence="5">Gluconate 5-dehydrogenase</fullName>
    </submittedName>
</protein>
<dbReference type="PRINTS" id="PR00081">
    <property type="entry name" value="GDHRDH"/>
</dbReference>
<sequence length="396" mass="43221">MTARVDKKRENHTSRTVRNEHFVLARSKFHEIVINVFRVSAVLRTGDVSRNFLEERFIKNVQQIDRMRHEPMVSDRFKVKASHIGKALLRSAALSALCAPARRGIRPDVKRKGGNTRRRVRASGVILATVAAFIMKKEVVMQDNPLFSLAGRRALVTGASRGIGLTLARGLGQFGAKIVLNGRNSEPLATARDMLAGEGLDVTTAAFDVTDQDAVIAGVENIEYEQGPIDILINNAGIQRRAPLDQFSRADWDALISTNLNAVFFVGQAVARHMLPRGRGKIVNICSVQSELARPGIAPYTATKGAVKNLTKGMATDWARHGLQINGLAPGYFKTEMNEKLVADQVFTQWLCQRTPAGRWGNVEELVGAAVFLSSDASSFVNGHVIMVDGGITASV</sequence>
<dbReference type="PRINTS" id="PR00080">
    <property type="entry name" value="SDRFAMILY"/>
</dbReference>
<evidence type="ECO:0000256" key="2">
    <source>
        <dbReference type="ARBA" id="ARBA00023002"/>
    </source>
</evidence>
<dbReference type="SMART" id="SM00822">
    <property type="entry name" value="PKS_KR"/>
    <property type="match status" value="1"/>
</dbReference>
<proteinExistence type="inferred from homology"/>
<dbReference type="PANTHER" id="PTHR42760">
    <property type="entry name" value="SHORT-CHAIN DEHYDROGENASES/REDUCTASES FAMILY MEMBER"/>
    <property type="match status" value="1"/>
</dbReference>